<dbReference type="EMBL" id="JAOYFB010000003">
    <property type="protein sequence ID" value="KAK4009774.1"/>
    <property type="molecule type" value="Genomic_DNA"/>
</dbReference>
<proteinExistence type="predicted"/>
<name>A0ABQ9ZAV6_9CRUS</name>
<gene>
    <name evidence="1" type="ORF">OUZ56_018922</name>
</gene>
<dbReference type="Proteomes" id="UP001234178">
    <property type="component" value="Unassembled WGS sequence"/>
</dbReference>
<sequence length="162" mass="18707">MVKRKNVFNSELNSNHEKQSVLIILSHSFFSNAIETVECNQSIYDCRDSRATTAQPYRELPITLHWDIAHWDSRNFGLNDGDGVWTESHENVKKSGREITFQGGASCVAWTESLITVPVQLYNRLANKEPARSDSNAELYFHCKQHYERAIRFYISTSSKFE</sequence>
<comment type="caution">
    <text evidence="1">The sequence shown here is derived from an EMBL/GenBank/DDBJ whole genome shotgun (WGS) entry which is preliminary data.</text>
</comment>
<protein>
    <submittedName>
        <fullName evidence="1">Uncharacterized protein</fullName>
    </submittedName>
</protein>
<evidence type="ECO:0000313" key="1">
    <source>
        <dbReference type="EMBL" id="KAK4009774.1"/>
    </source>
</evidence>
<reference evidence="1 2" key="1">
    <citation type="journal article" date="2023" name="Nucleic Acids Res.">
        <title>The hologenome of Daphnia magna reveals possible DNA methylation and microbiome-mediated evolution of the host genome.</title>
        <authorList>
            <person name="Chaturvedi A."/>
            <person name="Li X."/>
            <person name="Dhandapani V."/>
            <person name="Marshall H."/>
            <person name="Kissane S."/>
            <person name="Cuenca-Cambronero M."/>
            <person name="Asole G."/>
            <person name="Calvet F."/>
            <person name="Ruiz-Romero M."/>
            <person name="Marangio P."/>
            <person name="Guigo R."/>
            <person name="Rago D."/>
            <person name="Mirbahai L."/>
            <person name="Eastwood N."/>
            <person name="Colbourne J.K."/>
            <person name="Zhou J."/>
            <person name="Mallon E."/>
            <person name="Orsini L."/>
        </authorList>
    </citation>
    <scope>NUCLEOTIDE SEQUENCE [LARGE SCALE GENOMIC DNA]</scope>
    <source>
        <strain evidence="1">LRV0_1</strain>
    </source>
</reference>
<keyword evidence="2" id="KW-1185">Reference proteome</keyword>
<organism evidence="1 2">
    <name type="scientific">Daphnia magna</name>
    <dbReference type="NCBI Taxonomy" id="35525"/>
    <lineage>
        <taxon>Eukaryota</taxon>
        <taxon>Metazoa</taxon>
        <taxon>Ecdysozoa</taxon>
        <taxon>Arthropoda</taxon>
        <taxon>Crustacea</taxon>
        <taxon>Branchiopoda</taxon>
        <taxon>Diplostraca</taxon>
        <taxon>Cladocera</taxon>
        <taxon>Anomopoda</taxon>
        <taxon>Daphniidae</taxon>
        <taxon>Daphnia</taxon>
    </lineage>
</organism>
<accession>A0ABQ9ZAV6</accession>
<evidence type="ECO:0000313" key="2">
    <source>
        <dbReference type="Proteomes" id="UP001234178"/>
    </source>
</evidence>